<accession>A0ABT9ZGZ1</accession>
<evidence type="ECO:0000313" key="1">
    <source>
        <dbReference type="EMBL" id="MDQ0231066.1"/>
    </source>
</evidence>
<name>A0ABT9ZGZ1_9BACI</name>
<protein>
    <submittedName>
        <fullName evidence="1">Uncharacterized protein</fullName>
    </submittedName>
</protein>
<dbReference type="EMBL" id="JAUSUD010000009">
    <property type="protein sequence ID" value="MDQ0231066.1"/>
    <property type="molecule type" value="Genomic_DNA"/>
</dbReference>
<dbReference type="Proteomes" id="UP001234495">
    <property type="component" value="Unassembled WGS sequence"/>
</dbReference>
<reference evidence="1 2" key="1">
    <citation type="submission" date="2023-07" db="EMBL/GenBank/DDBJ databases">
        <title>Genomic Encyclopedia of Type Strains, Phase IV (KMG-IV): sequencing the most valuable type-strain genomes for metagenomic binning, comparative biology and taxonomic classification.</title>
        <authorList>
            <person name="Goeker M."/>
        </authorList>
    </citation>
    <scope>NUCLEOTIDE SEQUENCE [LARGE SCALE GENOMIC DNA]</scope>
    <source>
        <strain evidence="1 2">DSM 29005</strain>
    </source>
</reference>
<comment type="caution">
    <text evidence="1">The sequence shown here is derived from an EMBL/GenBank/DDBJ whole genome shotgun (WGS) entry which is preliminary data.</text>
</comment>
<gene>
    <name evidence="1" type="ORF">J2S19_002327</name>
</gene>
<sequence>MKTKIHKSQKENVLHKLDEKREINEALPKPSLYNAGHIKNCIFLIVELFLSRYEQIDSIVTIGFIV</sequence>
<evidence type="ECO:0000313" key="2">
    <source>
        <dbReference type="Proteomes" id="UP001234495"/>
    </source>
</evidence>
<proteinExistence type="predicted"/>
<keyword evidence="2" id="KW-1185">Reference proteome</keyword>
<organism evidence="1 2">
    <name type="scientific">Metabacillus malikii</name>
    <dbReference type="NCBI Taxonomy" id="1504265"/>
    <lineage>
        <taxon>Bacteria</taxon>
        <taxon>Bacillati</taxon>
        <taxon>Bacillota</taxon>
        <taxon>Bacilli</taxon>
        <taxon>Bacillales</taxon>
        <taxon>Bacillaceae</taxon>
        <taxon>Metabacillus</taxon>
    </lineage>
</organism>